<evidence type="ECO:0000313" key="7">
    <source>
        <dbReference type="Proteomes" id="UP000324907"/>
    </source>
</evidence>
<sequence length="266" mass="26506">MAFYEFGPGRQREVAESTNTVDVDVLHTGVDPLPVAEVRVTDGAAIPTGRAMLVADGAAADLAASVFGLGAAGKLADVTIAGLASSGVGRVSLWAADGLVIVAAPHNAGAVVEEFGGTVAEAVAEACKPSCVVTLSTMDDLPSATMRLHAVPSSAASATPPAPLPAPLPSHCAIRGAAGAFLAEAEMRGTAACALVGRGPSREPHTALPLMVAALLGWEESPGALEPAVRALAPVLRGAESAARVRSAASKVASRVGAHWAGVLYT</sequence>
<evidence type="ECO:0000313" key="8">
    <source>
        <dbReference type="Proteomes" id="UP000325113"/>
    </source>
</evidence>
<evidence type="ECO:0000313" key="2">
    <source>
        <dbReference type="EMBL" id="KAA0155204.1"/>
    </source>
</evidence>
<dbReference type="Proteomes" id="UP000322899">
    <property type="component" value="Unassembled WGS sequence"/>
</dbReference>
<proteinExistence type="predicted"/>
<accession>A0A5A8CRW5</accession>
<protein>
    <submittedName>
        <fullName evidence="2">Uncharacterized protein</fullName>
    </submittedName>
</protein>
<dbReference type="AlphaFoldDB" id="A0A5A8CRW5"/>
<dbReference type="EMBL" id="VLTL01000020">
    <property type="protein sequence ID" value="KAA0169657.1"/>
    <property type="molecule type" value="Genomic_DNA"/>
</dbReference>
<evidence type="ECO:0000313" key="1">
    <source>
        <dbReference type="EMBL" id="KAA0153967.1"/>
    </source>
</evidence>
<dbReference type="EMBL" id="VLTN01000008">
    <property type="protein sequence ID" value="KAA0155204.1"/>
    <property type="molecule type" value="Genomic_DNA"/>
</dbReference>
<evidence type="ECO:0000313" key="5">
    <source>
        <dbReference type="Proteomes" id="UP000322899"/>
    </source>
</evidence>
<dbReference type="Proteomes" id="UP000324907">
    <property type="component" value="Unassembled WGS sequence"/>
</dbReference>
<dbReference type="EMBL" id="VLTO01000037">
    <property type="protein sequence ID" value="KAA0173154.1"/>
    <property type="molecule type" value="Genomic_DNA"/>
</dbReference>
<comment type="caution">
    <text evidence="2">The sequence shown here is derived from an EMBL/GenBank/DDBJ whole genome shotgun (WGS) entry which is preliminary data.</text>
</comment>
<reference evidence="5 6" key="1">
    <citation type="submission" date="2019-07" db="EMBL/GenBank/DDBJ databases">
        <title>Genomes of Cafeteria roenbergensis.</title>
        <authorList>
            <person name="Fischer M.G."/>
            <person name="Hackl T."/>
            <person name="Roman M."/>
        </authorList>
    </citation>
    <scope>NUCLEOTIDE SEQUENCE [LARGE SCALE GENOMIC DNA]</scope>
    <source>
        <strain evidence="2 6">BVI</strain>
        <strain evidence="1 8">Cflag</strain>
        <strain evidence="4 5">E4-10P</strain>
        <strain evidence="3 7">RCC970-E3</strain>
    </source>
</reference>
<keyword evidence="6" id="KW-1185">Reference proteome</keyword>
<evidence type="ECO:0000313" key="6">
    <source>
        <dbReference type="Proteomes" id="UP000323011"/>
    </source>
</evidence>
<organism evidence="2 6">
    <name type="scientific">Cafeteria roenbergensis</name>
    <name type="common">Marine flagellate</name>
    <dbReference type="NCBI Taxonomy" id="33653"/>
    <lineage>
        <taxon>Eukaryota</taxon>
        <taxon>Sar</taxon>
        <taxon>Stramenopiles</taxon>
        <taxon>Bigyra</taxon>
        <taxon>Opalozoa</taxon>
        <taxon>Bicosoecida</taxon>
        <taxon>Cafeteriaceae</taxon>
        <taxon>Cafeteria</taxon>
    </lineage>
</organism>
<dbReference type="EMBL" id="VLTM01000095">
    <property type="protein sequence ID" value="KAA0153967.1"/>
    <property type="molecule type" value="Genomic_DNA"/>
</dbReference>
<dbReference type="Proteomes" id="UP000325113">
    <property type="component" value="Unassembled WGS sequence"/>
</dbReference>
<dbReference type="Proteomes" id="UP000323011">
    <property type="component" value="Unassembled WGS sequence"/>
</dbReference>
<evidence type="ECO:0000313" key="4">
    <source>
        <dbReference type="EMBL" id="KAA0173154.1"/>
    </source>
</evidence>
<gene>
    <name evidence="4" type="ORF">FNF27_05378</name>
    <name evidence="3" type="ORF">FNF28_01934</name>
    <name evidence="2" type="ORF">FNF29_01954</name>
    <name evidence="1" type="ORF">FNF31_06369</name>
</gene>
<name>A0A5A8CRW5_CAFRO</name>
<evidence type="ECO:0000313" key="3">
    <source>
        <dbReference type="EMBL" id="KAA0169657.1"/>
    </source>
</evidence>